<protein>
    <recommendedName>
        <fullName evidence="2">Outer membrane protein beta-barrel domain-containing protein</fullName>
    </recommendedName>
</protein>
<gene>
    <name evidence="3" type="ordered locus">Fisuc_1163</name>
</gene>
<dbReference type="Proteomes" id="UP000001497">
    <property type="component" value="Chromosome"/>
</dbReference>
<name>A0ABM5LGS0_FIBSS</name>
<sequence>MVLALTTSAFAQSSDDDEWVSVDSPRPASETDKSGSYDGSNDSEFANDEEYASAYARYKTQTTSRSEISKQRSEGFSQSVFLGARLQGGFNTFLGSKSDGWGAGWNAGAGLIIKISMFTKNFSLVPELTFNYRQYNYEKDMNDLYTNKAKINIMLFELPIMFRYTFDQYDFFAAAGLHLGLKLMGSAEYGSEPKAGVIADKENSGLKSTTEIATTNMEVGFAIEGGYMLTRNVHLNLRIVQSITNLLNQGLTVKQPFDKATLLTFYTNVGIAFLF</sequence>
<dbReference type="InterPro" id="IPR025665">
    <property type="entry name" value="Beta-barrel_OMP_2"/>
</dbReference>
<feature type="domain" description="Outer membrane protein beta-barrel" evidence="2">
    <location>
        <begin position="86"/>
        <end position="247"/>
    </location>
</feature>
<evidence type="ECO:0000256" key="1">
    <source>
        <dbReference type="SAM" id="MobiDB-lite"/>
    </source>
</evidence>
<evidence type="ECO:0000313" key="3">
    <source>
        <dbReference type="EMBL" id="ACX74767.1"/>
    </source>
</evidence>
<evidence type="ECO:0000313" key="4">
    <source>
        <dbReference type="Proteomes" id="UP000001497"/>
    </source>
</evidence>
<accession>A0ABM5LGS0</accession>
<feature type="region of interest" description="Disordered" evidence="1">
    <location>
        <begin position="1"/>
        <end position="47"/>
    </location>
</feature>
<proteinExistence type="predicted"/>
<dbReference type="RefSeq" id="WP_015731936.1">
    <property type="nucleotide sequence ID" value="NC_013410.1"/>
</dbReference>
<dbReference type="EMBL" id="CP001792">
    <property type="protein sequence ID" value="ACX74767.1"/>
    <property type="molecule type" value="Genomic_DNA"/>
</dbReference>
<feature type="compositionally biased region" description="Polar residues" evidence="1">
    <location>
        <begin position="1"/>
        <end position="12"/>
    </location>
</feature>
<keyword evidence="4" id="KW-1185">Reference proteome</keyword>
<reference evidence="3" key="1">
    <citation type="submission" date="2009-10" db="EMBL/GenBank/DDBJ databases">
        <title>Complete sequence of Fibrobacter succinogenes subsp. succinogenes S85.</title>
        <authorList>
            <consortium name="US DOE Joint Genome Institute"/>
            <person name="Lucas S."/>
            <person name="Copeland A."/>
            <person name="Lapidus A."/>
            <person name="Glavina del Rio T."/>
            <person name="Tice H."/>
            <person name="Bruce D."/>
            <person name="Goodwin L."/>
            <person name="Pitluck S."/>
            <person name="Chertkov O."/>
            <person name="Detter J.C."/>
            <person name="Han C."/>
            <person name="Tapia R."/>
            <person name="Larimer F."/>
            <person name="Land M."/>
            <person name="Hauser L."/>
            <person name="Kyrpides N."/>
            <person name="Mikhailova N."/>
            <person name="Weimer P.J."/>
            <person name="Stevenson D.M."/>
            <person name="Boyum J."/>
            <person name="Brumm P.I."/>
            <person name="Mead D."/>
        </authorList>
    </citation>
    <scope>NUCLEOTIDE SEQUENCE [LARGE SCALE GENOMIC DNA]</scope>
    <source>
        <strain evidence="3">S85</strain>
    </source>
</reference>
<dbReference type="Pfam" id="PF13568">
    <property type="entry name" value="OMP_b-brl_2"/>
    <property type="match status" value="1"/>
</dbReference>
<organism evidence="3 4">
    <name type="scientific">Fibrobacter succinogenes (strain ATCC 19169 / S85)</name>
    <dbReference type="NCBI Taxonomy" id="59374"/>
    <lineage>
        <taxon>Bacteria</taxon>
        <taxon>Pseudomonadati</taxon>
        <taxon>Fibrobacterota</taxon>
        <taxon>Fibrobacteria</taxon>
        <taxon>Fibrobacterales</taxon>
        <taxon>Fibrobacteraceae</taxon>
        <taxon>Fibrobacter</taxon>
    </lineage>
</organism>
<evidence type="ECO:0000259" key="2">
    <source>
        <dbReference type="Pfam" id="PF13568"/>
    </source>
</evidence>